<dbReference type="InterPro" id="IPR037883">
    <property type="entry name" value="Knr4/Smi1-like_sf"/>
</dbReference>
<accession>A0ABT0Y2C9</accession>
<evidence type="ECO:0000256" key="1">
    <source>
        <dbReference type="SAM" id="MobiDB-lite"/>
    </source>
</evidence>
<gene>
    <name evidence="2" type="ORF">LXN57_21655</name>
</gene>
<protein>
    <submittedName>
        <fullName evidence="2">SMI1/KNR4 family protein</fullName>
    </submittedName>
</protein>
<comment type="caution">
    <text evidence="2">The sequence shown here is derived from an EMBL/GenBank/DDBJ whole genome shotgun (WGS) entry which is preliminary data.</text>
</comment>
<evidence type="ECO:0000313" key="2">
    <source>
        <dbReference type="EMBL" id="MCM4080188.1"/>
    </source>
</evidence>
<feature type="region of interest" description="Disordered" evidence="1">
    <location>
        <begin position="1"/>
        <end position="28"/>
    </location>
</feature>
<organism evidence="2 3">
    <name type="scientific">Paractinoplanes hotanensis</name>
    <dbReference type="NCBI Taxonomy" id="2906497"/>
    <lineage>
        <taxon>Bacteria</taxon>
        <taxon>Bacillati</taxon>
        <taxon>Actinomycetota</taxon>
        <taxon>Actinomycetes</taxon>
        <taxon>Micromonosporales</taxon>
        <taxon>Micromonosporaceae</taxon>
        <taxon>Paractinoplanes</taxon>
    </lineage>
</organism>
<sequence length="263" mass="28835">MLKPPSSACPHPSNRSRDRLWPPPPAGRVGAIDSTVTLWRTTGQAELDEVAGSGWRAWPRADLVAVADRREATRLAREQHVPAEGVGYVTRFEVERAGVDGRGDVVEIAADEVDEFNKHITGAIVEEADYRGPVGDDEFAEAEAALGRPLPAAWREHLQSPSWLRRGWLTASGAYVWLHTPREMLEIHRAWQDSVAGHPGIAIIGGDGSREQLVLDLRHDPAPVLLAGLASEGWNTTFRQSADVSQLIARIESGTFEFDFGKD</sequence>
<dbReference type="SUPFAM" id="SSF160631">
    <property type="entry name" value="SMI1/KNR4-like"/>
    <property type="match status" value="1"/>
</dbReference>
<evidence type="ECO:0000313" key="3">
    <source>
        <dbReference type="Proteomes" id="UP001523216"/>
    </source>
</evidence>
<reference evidence="2 3" key="1">
    <citation type="submission" date="2022-06" db="EMBL/GenBank/DDBJ databases">
        <title>Actinoplanes abujensis sp. nov., isolated from Nigerian arid soil.</title>
        <authorList>
            <person name="Ding P."/>
        </authorList>
    </citation>
    <scope>NUCLEOTIDE SEQUENCE [LARGE SCALE GENOMIC DNA]</scope>
    <source>
        <strain evidence="3">TRM88002</strain>
    </source>
</reference>
<dbReference type="Proteomes" id="UP001523216">
    <property type="component" value="Unassembled WGS sequence"/>
</dbReference>
<dbReference type="RefSeq" id="WP_251799992.1">
    <property type="nucleotide sequence ID" value="NZ_JAMQOL010000030.1"/>
</dbReference>
<name>A0ABT0Y2C9_9ACTN</name>
<keyword evidence="3" id="KW-1185">Reference proteome</keyword>
<proteinExistence type="predicted"/>
<dbReference type="EMBL" id="JAMQOL010000030">
    <property type="protein sequence ID" value="MCM4080188.1"/>
    <property type="molecule type" value="Genomic_DNA"/>
</dbReference>